<dbReference type="EC" id="2.7.1.175" evidence="4"/>
<evidence type="ECO:0000256" key="3">
    <source>
        <dbReference type="ARBA" id="ARBA00011245"/>
    </source>
</evidence>
<comment type="pathway">
    <text evidence="1">Glycan biosynthesis; glycogen biosynthesis.</text>
</comment>
<dbReference type="InterPro" id="IPR011009">
    <property type="entry name" value="Kinase-like_dom_sf"/>
</dbReference>
<keyword evidence="17" id="KW-1185">Reference proteome</keyword>
<evidence type="ECO:0000256" key="1">
    <source>
        <dbReference type="ARBA" id="ARBA00004964"/>
    </source>
</evidence>
<comment type="caution">
    <text evidence="16">The sequence shown here is derived from an EMBL/GenBank/DDBJ whole genome shotgun (WGS) entry which is preliminary data.</text>
</comment>
<keyword evidence="10" id="KW-0067">ATP-binding</keyword>
<keyword evidence="11" id="KW-0320">Glycogen biosynthesis</keyword>
<keyword evidence="6" id="KW-0321">Glycogen metabolism</keyword>
<dbReference type="GeneID" id="303295723"/>
<keyword evidence="12" id="KW-0119">Carbohydrate metabolism</keyword>
<name>A0ABW0FHA4_9MICO</name>
<evidence type="ECO:0000256" key="10">
    <source>
        <dbReference type="ARBA" id="ARBA00022840"/>
    </source>
</evidence>
<reference evidence="17" key="1">
    <citation type="journal article" date="2019" name="Int. J. Syst. Evol. Microbiol.">
        <title>The Global Catalogue of Microorganisms (GCM) 10K type strain sequencing project: providing services to taxonomists for standard genome sequencing and annotation.</title>
        <authorList>
            <consortium name="The Broad Institute Genomics Platform"/>
            <consortium name="The Broad Institute Genome Sequencing Center for Infectious Disease"/>
            <person name="Wu L."/>
            <person name="Ma J."/>
        </authorList>
    </citation>
    <scope>NUCLEOTIDE SEQUENCE [LARGE SCALE GENOMIC DNA]</scope>
    <source>
        <strain evidence="17">CGMCC 1.16455</strain>
    </source>
</reference>
<evidence type="ECO:0000256" key="4">
    <source>
        <dbReference type="ARBA" id="ARBA00011962"/>
    </source>
</evidence>
<dbReference type="EMBL" id="JBHSLN010000022">
    <property type="protein sequence ID" value="MFC5297745.1"/>
    <property type="molecule type" value="Genomic_DNA"/>
</dbReference>
<sequence>MDEPSSPATAPEFDATAMPPMDELLDALTSPLADWMPNQRWFAHMGAGTPEVSIRGWAPLRVAPDHVVVLVVVGARFAGTEPAEALYQVPLLIRPEDSPAADRRTTDQDEGSEVSVLETPAARVRVHDALRDVDGRAAVFALLASDEQAQGPGMSVLAHRTAPGSPLPLGPGLRSRILSGEQSNTSIIVEPEGTSPIILKLFRVLHDGENPDVVLQGALTAAGSTRVPRLIGSASLELGDLRTHSLFAQEFLPGVEDAWRTALRLAVAGEDFSAAARGLGEAVSEVHRDLAGALGTTMTDDALRAGMVEQMRSRAAMVAAEVPQVAAHRTALDALLDAALDVPWPPMQRIHGDLHLGQVLLVPDRGWVLLDFEGEPLRPLAQRSLSDSPLRDVAGMLRSLDYVGGAVALEQGADASSWVRTARAAFLEGCLGAADGMIVTAAAQADPRADTDVDTAGDALGVLLAAFEADKAVYEALYESRNRPDWLPIPLAALERISARNA</sequence>
<evidence type="ECO:0000256" key="8">
    <source>
        <dbReference type="ARBA" id="ARBA00022741"/>
    </source>
</evidence>
<dbReference type="SUPFAM" id="SSF56112">
    <property type="entry name" value="Protein kinase-like (PK-like)"/>
    <property type="match status" value="1"/>
</dbReference>
<comment type="catalytic activity">
    <reaction evidence="14">
        <text>D-maltose + ATP = alpha-maltose 1-phosphate + ADP + H(+)</text>
        <dbReference type="Rhea" id="RHEA:31915"/>
        <dbReference type="ChEBI" id="CHEBI:15378"/>
        <dbReference type="ChEBI" id="CHEBI:17306"/>
        <dbReference type="ChEBI" id="CHEBI:30616"/>
        <dbReference type="ChEBI" id="CHEBI:63576"/>
        <dbReference type="ChEBI" id="CHEBI:456216"/>
        <dbReference type="EC" id="2.7.1.175"/>
    </reaction>
</comment>
<evidence type="ECO:0000256" key="12">
    <source>
        <dbReference type="ARBA" id="ARBA00023277"/>
    </source>
</evidence>
<dbReference type="Pfam" id="PF18085">
    <property type="entry name" value="Mak_N_cap"/>
    <property type="match status" value="1"/>
</dbReference>
<comment type="subunit">
    <text evidence="3">Monomer.</text>
</comment>
<evidence type="ECO:0000256" key="6">
    <source>
        <dbReference type="ARBA" id="ARBA00022600"/>
    </source>
</evidence>
<dbReference type="Proteomes" id="UP001595937">
    <property type="component" value="Unassembled WGS sequence"/>
</dbReference>
<evidence type="ECO:0000313" key="16">
    <source>
        <dbReference type="EMBL" id="MFC5297745.1"/>
    </source>
</evidence>
<dbReference type="InterPro" id="IPR040999">
    <property type="entry name" value="Mak_N_cap"/>
</dbReference>
<keyword evidence="7" id="KW-0808">Transferase</keyword>
<comment type="similarity">
    <text evidence="2">Belongs to the aminoglycoside phosphotransferase family.</text>
</comment>
<evidence type="ECO:0000256" key="2">
    <source>
        <dbReference type="ARBA" id="ARBA00006219"/>
    </source>
</evidence>
<protein>
    <recommendedName>
        <fullName evidence="5">Maltokinase</fullName>
        <ecNumber evidence="4">2.7.1.175</ecNumber>
    </recommendedName>
    <alternativeName>
        <fullName evidence="13">Maltose-1-phosphate synthase</fullName>
    </alternativeName>
</protein>
<evidence type="ECO:0000256" key="9">
    <source>
        <dbReference type="ARBA" id="ARBA00022777"/>
    </source>
</evidence>
<proteinExistence type="inferred from homology"/>
<keyword evidence="9" id="KW-0418">Kinase</keyword>
<accession>A0ABW0FHA4</accession>
<evidence type="ECO:0000313" key="17">
    <source>
        <dbReference type="Proteomes" id="UP001595937"/>
    </source>
</evidence>
<dbReference type="Gene3D" id="3.90.1200.10">
    <property type="match status" value="1"/>
</dbReference>
<evidence type="ECO:0000256" key="13">
    <source>
        <dbReference type="ARBA" id="ARBA00031251"/>
    </source>
</evidence>
<evidence type="ECO:0000256" key="5">
    <source>
        <dbReference type="ARBA" id="ARBA00013882"/>
    </source>
</evidence>
<gene>
    <name evidence="16" type="ORF">ACFPK8_09515</name>
</gene>
<organism evidence="16 17">
    <name type="scientific">Brachybacterium tyrofermentans</name>
    <dbReference type="NCBI Taxonomy" id="47848"/>
    <lineage>
        <taxon>Bacteria</taxon>
        <taxon>Bacillati</taxon>
        <taxon>Actinomycetota</taxon>
        <taxon>Actinomycetes</taxon>
        <taxon>Micrococcales</taxon>
        <taxon>Dermabacteraceae</taxon>
        <taxon>Brachybacterium</taxon>
    </lineage>
</organism>
<dbReference type="RefSeq" id="WP_343921998.1">
    <property type="nucleotide sequence ID" value="NZ_BAAAIR010000006.1"/>
</dbReference>
<evidence type="ECO:0000259" key="15">
    <source>
        <dbReference type="Pfam" id="PF18085"/>
    </source>
</evidence>
<evidence type="ECO:0000256" key="14">
    <source>
        <dbReference type="ARBA" id="ARBA00049067"/>
    </source>
</evidence>
<evidence type="ECO:0000256" key="11">
    <source>
        <dbReference type="ARBA" id="ARBA00023056"/>
    </source>
</evidence>
<keyword evidence="8" id="KW-0547">Nucleotide-binding</keyword>
<evidence type="ECO:0000256" key="7">
    <source>
        <dbReference type="ARBA" id="ARBA00022679"/>
    </source>
</evidence>
<feature type="domain" description="Maltokinase N-terminal cap" evidence="15">
    <location>
        <begin position="35"/>
        <end position="105"/>
    </location>
</feature>